<protein>
    <submittedName>
        <fullName evidence="7">NAD(P)/FAD-dependent oxidoreductase</fullName>
    </submittedName>
</protein>
<comment type="caution">
    <text evidence="7">The sequence shown here is derived from an EMBL/GenBank/DDBJ whole genome shotgun (WGS) entry which is preliminary data.</text>
</comment>
<keyword evidence="8" id="KW-1185">Reference proteome</keyword>
<keyword evidence="3" id="KW-0274">FAD</keyword>
<dbReference type="AlphaFoldDB" id="A0A936YUY7"/>
<evidence type="ECO:0000313" key="7">
    <source>
        <dbReference type="EMBL" id="MBL0373557.1"/>
    </source>
</evidence>
<dbReference type="PANTHER" id="PTHR43104">
    <property type="entry name" value="L-2-HYDROXYGLUTARATE DEHYDROGENASE, MITOCHONDRIAL"/>
    <property type="match status" value="1"/>
</dbReference>
<dbReference type="Proteomes" id="UP000633219">
    <property type="component" value="Unassembled WGS sequence"/>
</dbReference>
<dbReference type="SUPFAM" id="SSF51905">
    <property type="entry name" value="FAD/NAD(P)-binding domain"/>
    <property type="match status" value="1"/>
</dbReference>
<reference evidence="7" key="1">
    <citation type="submission" date="2021-01" db="EMBL/GenBank/DDBJ databases">
        <title>Rhizobium sp. strain KVB221 16S ribosomal RNA gene Genome sequencing and assembly.</title>
        <authorList>
            <person name="Kang M."/>
        </authorList>
    </citation>
    <scope>NUCLEOTIDE SEQUENCE</scope>
    <source>
        <strain evidence="7">KVB221</strain>
    </source>
</reference>
<evidence type="ECO:0000256" key="4">
    <source>
        <dbReference type="ARBA" id="ARBA00023002"/>
    </source>
</evidence>
<dbReference type="Gene3D" id="3.30.9.10">
    <property type="entry name" value="D-Amino Acid Oxidase, subunit A, domain 2"/>
    <property type="match status" value="1"/>
</dbReference>
<dbReference type="GO" id="GO:0047545">
    <property type="term" value="F:(S)-2-hydroxyglutarate dehydrogenase activity"/>
    <property type="evidence" value="ECO:0007669"/>
    <property type="project" value="TreeGrafter"/>
</dbReference>
<gene>
    <name evidence="7" type="ORF">JJB09_16140</name>
</gene>
<name>A0A936YUY7_9HYPH</name>
<sequence length="396" mass="42077">MEWNANSEDRVDAVVIGAGVVGLAVARALSLSGREVIVMEAEKIIGSATSSRNSEVIHAGIYYPPKSLKAQLCVEGKSALYDYCRERGIGHAQPGKLLVASDEDQIAKLHQISENAIGAGVTDLVMLSRAEAKELEPELKCHAALLSPSTGIVDVHELMLSYQGDLENTGGMLILGATVVAGKVTDRGVSLLIDQNGQSVLSCRTVVNCAGLSAQKVASSIEGYAAKAIPRQYLAKGNYFKLAPRPPFKHLVYPMPSNGGLGIHLTLDLAGRARFGPDVQWVEDIDYRVDETRLPLFEDAIRTYWPGLPSNALAPDYSGVRPKLHGQGTPAADFMIQSGEEYGAPGLINLFGIESPGITASLAIANYACRLANCNDRQHISTPAASPSGVQAEGDT</sequence>
<organism evidence="7 8">
    <name type="scientific">Rhizobium setariae</name>
    <dbReference type="NCBI Taxonomy" id="2801340"/>
    <lineage>
        <taxon>Bacteria</taxon>
        <taxon>Pseudomonadati</taxon>
        <taxon>Pseudomonadota</taxon>
        <taxon>Alphaproteobacteria</taxon>
        <taxon>Hyphomicrobiales</taxon>
        <taxon>Rhizobiaceae</taxon>
        <taxon>Rhizobium/Agrobacterium group</taxon>
        <taxon>Rhizobium</taxon>
    </lineage>
</organism>
<dbReference type="Gene3D" id="3.50.50.60">
    <property type="entry name" value="FAD/NAD(P)-binding domain"/>
    <property type="match status" value="1"/>
</dbReference>
<evidence type="ECO:0000256" key="2">
    <source>
        <dbReference type="ARBA" id="ARBA00022630"/>
    </source>
</evidence>
<comment type="cofactor">
    <cofactor evidence="1">
        <name>FAD</name>
        <dbReference type="ChEBI" id="CHEBI:57692"/>
    </cofactor>
</comment>
<dbReference type="EMBL" id="JAEQNC010000008">
    <property type="protein sequence ID" value="MBL0373557.1"/>
    <property type="molecule type" value="Genomic_DNA"/>
</dbReference>
<comment type="similarity">
    <text evidence="5">Belongs to the L2HGDH family.</text>
</comment>
<keyword evidence="4" id="KW-0560">Oxidoreductase</keyword>
<proteinExistence type="inferred from homology"/>
<dbReference type="InterPro" id="IPR036188">
    <property type="entry name" value="FAD/NAD-bd_sf"/>
</dbReference>
<evidence type="ECO:0000313" key="8">
    <source>
        <dbReference type="Proteomes" id="UP000633219"/>
    </source>
</evidence>
<dbReference type="Pfam" id="PF01266">
    <property type="entry name" value="DAO"/>
    <property type="match status" value="1"/>
</dbReference>
<dbReference type="InterPro" id="IPR006076">
    <property type="entry name" value="FAD-dep_OxRdtase"/>
</dbReference>
<evidence type="ECO:0000256" key="3">
    <source>
        <dbReference type="ARBA" id="ARBA00022827"/>
    </source>
</evidence>
<evidence type="ECO:0000259" key="6">
    <source>
        <dbReference type="Pfam" id="PF01266"/>
    </source>
</evidence>
<dbReference type="PANTHER" id="PTHR43104:SF4">
    <property type="entry name" value="L-2-HYDROXYGLUTARATE DEHYDROGENASE, MITOCHONDRIAL"/>
    <property type="match status" value="1"/>
</dbReference>
<evidence type="ECO:0000256" key="1">
    <source>
        <dbReference type="ARBA" id="ARBA00001974"/>
    </source>
</evidence>
<evidence type="ECO:0000256" key="5">
    <source>
        <dbReference type="ARBA" id="ARBA00037941"/>
    </source>
</evidence>
<dbReference type="RefSeq" id="WP_201660187.1">
    <property type="nucleotide sequence ID" value="NZ_JAEQNC010000008.1"/>
</dbReference>
<accession>A0A936YUY7</accession>
<feature type="domain" description="FAD dependent oxidoreductase" evidence="6">
    <location>
        <begin position="12"/>
        <end position="370"/>
    </location>
</feature>
<keyword evidence="2" id="KW-0285">Flavoprotein</keyword>